<dbReference type="Gene3D" id="2.60.120.10">
    <property type="entry name" value="Jelly Rolls"/>
    <property type="match status" value="1"/>
</dbReference>
<dbReference type="EMBL" id="JACYFC010000003">
    <property type="protein sequence ID" value="MBD5771520.1"/>
    <property type="molecule type" value="Genomic_DNA"/>
</dbReference>
<dbReference type="PANTHER" id="PTHR11019">
    <property type="entry name" value="HTH-TYPE TRANSCRIPTIONAL REGULATOR NIMR"/>
    <property type="match status" value="1"/>
</dbReference>
<dbReference type="PANTHER" id="PTHR11019:SF159">
    <property type="entry name" value="TRANSCRIPTIONAL REGULATOR-RELATED"/>
    <property type="match status" value="1"/>
</dbReference>
<keyword evidence="2" id="KW-0238">DNA-binding</keyword>
<dbReference type="InterPro" id="IPR003313">
    <property type="entry name" value="AraC-bd"/>
</dbReference>
<protein>
    <submittedName>
        <fullName evidence="5">Helix-turn-helix transcriptional regulator</fullName>
    </submittedName>
</protein>
<dbReference type="Pfam" id="PF12833">
    <property type="entry name" value="HTH_18"/>
    <property type="match status" value="1"/>
</dbReference>
<gene>
    <name evidence="5" type="ORF">IF202_10705</name>
</gene>
<dbReference type="Pfam" id="PF02311">
    <property type="entry name" value="AraC_binding"/>
    <property type="match status" value="1"/>
</dbReference>
<dbReference type="InterPro" id="IPR018060">
    <property type="entry name" value="HTH_AraC"/>
</dbReference>
<evidence type="ECO:0000256" key="3">
    <source>
        <dbReference type="ARBA" id="ARBA00023163"/>
    </source>
</evidence>
<evidence type="ECO:0000256" key="2">
    <source>
        <dbReference type="ARBA" id="ARBA00023125"/>
    </source>
</evidence>
<feature type="domain" description="HTH araC/xylS-type" evidence="4">
    <location>
        <begin position="161"/>
        <end position="262"/>
    </location>
</feature>
<sequence>MKPHTKPNSTNEQIANAGDKFVITRKIDMSAGHQGPPHHHSWYQLMYASKGILHVEYQNQIMLVPPQKAIWLAPNCDHDVKAPIGAKFHSLYFRPDVVSKMGDQNKVLNITPLARELILSIGNISQKQSFDETEQRLIQVLIDQLALQSDNALSLLIPSDKRLNQLVTELMKEPSNSLSLEEWSTKLAVSSRTITRIFNKEVGTGFKEWRQKVRLLEAVNLLEQGEMSVTDIALEVGYQSPSAFTYAFKQMFKNNPIGYLKKT</sequence>
<organism evidence="5 6">
    <name type="scientific">Marinomonas colpomeniae</name>
    <dbReference type="NCBI Taxonomy" id="2774408"/>
    <lineage>
        <taxon>Bacteria</taxon>
        <taxon>Pseudomonadati</taxon>
        <taxon>Pseudomonadota</taxon>
        <taxon>Gammaproteobacteria</taxon>
        <taxon>Oceanospirillales</taxon>
        <taxon>Oceanospirillaceae</taxon>
        <taxon>Marinomonas</taxon>
    </lineage>
</organism>
<name>A0ABR8P0W8_9GAMM</name>
<dbReference type="Gene3D" id="1.10.10.60">
    <property type="entry name" value="Homeodomain-like"/>
    <property type="match status" value="1"/>
</dbReference>
<dbReference type="SMART" id="SM00342">
    <property type="entry name" value="HTH_ARAC"/>
    <property type="match status" value="1"/>
</dbReference>
<accession>A0ABR8P0W8</accession>
<evidence type="ECO:0000259" key="4">
    <source>
        <dbReference type="PROSITE" id="PS01124"/>
    </source>
</evidence>
<dbReference type="InterPro" id="IPR018062">
    <property type="entry name" value="HTH_AraC-typ_CS"/>
</dbReference>
<keyword evidence="6" id="KW-1185">Reference proteome</keyword>
<dbReference type="InterPro" id="IPR009057">
    <property type="entry name" value="Homeodomain-like_sf"/>
</dbReference>
<dbReference type="RefSeq" id="WP_191594893.1">
    <property type="nucleotide sequence ID" value="NZ_JACYFC010000003.1"/>
</dbReference>
<keyword evidence="1" id="KW-0805">Transcription regulation</keyword>
<dbReference type="SUPFAM" id="SSF46689">
    <property type="entry name" value="Homeodomain-like"/>
    <property type="match status" value="1"/>
</dbReference>
<comment type="caution">
    <text evidence="5">The sequence shown here is derived from an EMBL/GenBank/DDBJ whole genome shotgun (WGS) entry which is preliminary data.</text>
</comment>
<keyword evidence="3" id="KW-0804">Transcription</keyword>
<reference evidence="5 6" key="1">
    <citation type="submission" date="2020-09" db="EMBL/GenBank/DDBJ databases">
        <title>Marinomonas sp. nov., isolated from the cysticercosis algae of Qingdao, China.</title>
        <authorList>
            <person name="Sun X."/>
        </authorList>
    </citation>
    <scope>NUCLEOTIDE SEQUENCE [LARGE SCALE GENOMIC DNA]</scope>
    <source>
        <strain evidence="5 6">SM2066</strain>
    </source>
</reference>
<dbReference type="SUPFAM" id="SSF51182">
    <property type="entry name" value="RmlC-like cupins"/>
    <property type="match status" value="1"/>
</dbReference>
<dbReference type="PROSITE" id="PS01124">
    <property type="entry name" value="HTH_ARAC_FAMILY_2"/>
    <property type="match status" value="1"/>
</dbReference>
<evidence type="ECO:0000256" key="1">
    <source>
        <dbReference type="ARBA" id="ARBA00023015"/>
    </source>
</evidence>
<dbReference type="InterPro" id="IPR014710">
    <property type="entry name" value="RmlC-like_jellyroll"/>
</dbReference>
<evidence type="ECO:0000313" key="5">
    <source>
        <dbReference type="EMBL" id="MBD5771520.1"/>
    </source>
</evidence>
<dbReference type="CDD" id="cd06124">
    <property type="entry name" value="cupin_NimR-like_N"/>
    <property type="match status" value="1"/>
</dbReference>
<evidence type="ECO:0000313" key="6">
    <source>
        <dbReference type="Proteomes" id="UP000604161"/>
    </source>
</evidence>
<dbReference type="PROSITE" id="PS00041">
    <property type="entry name" value="HTH_ARAC_FAMILY_1"/>
    <property type="match status" value="1"/>
</dbReference>
<dbReference type="InterPro" id="IPR011051">
    <property type="entry name" value="RmlC_Cupin_sf"/>
</dbReference>
<dbReference type="Proteomes" id="UP000604161">
    <property type="component" value="Unassembled WGS sequence"/>
</dbReference>
<proteinExistence type="predicted"/>